<organism evidence="6 7">
    <name type="scientific">Drosophila navojoa</name>
    <name type="common">Fruit fly</name>
    <dbReference type="NCBI Taxonomy" id="7232"/>
    <lineage>
        <taxon>Eukaryota</taxon>
        <taxon>Metazoa</taxon>
        <taxon>Ecdysozoa</taxon>
        <taxon>Arthropoda</taxon>
        <taxon>Hexapoda</taxon>
        <taxon>Insecta</taxon>
        <taxon>Pterygota</taxon>
        <taxon>Neoptera</taxon>
        <taxon>Endopterygota</taxon>
        <taxon>Diptera</taxon>
        <taxon>Brachycera</taxon>
        <taxon>Muscomorpha</taxon>
        <taxon>Ephydroidea</taxon>
        <taxon>Drosophilidae</taxon>
        <taxon>Drosophila</taxon>
    </lineage>
</organism>
<feature type="region of interest" description="Disordered" evidence="3">
    <location>
        <begin position="1008"/>
        <end position="1115"/>
    </location>
</feature>
<dbReference type="InterPro" id="IPR003591">
    <property type="entry name" value="Leu-rich_rpt_typical-subtyp"/>
</dbReference>
<keyword evidence="4" id="KW-0812">Transmembrane</keyword>
<sequence>MLLGLWLCLALLLCSAQALSLTNAAAEQEERKLSLAQHLSFQGVRRMLRDEHAPAHYKAELRYQHKRETQPREKREAAGAALLNLTRQGLSVYDSQQNFQGQFELVHRLDLSHNRLSSLQLQNFTRLQQLHACNNSLTALPALSATLVTLDLSGNRLSRLSGSFFEQRMPQLKQLNLAHNQLDGAIQRQAFYNLMGLETLLLSWNNITDIDYETFLALPNLQHLDLSHNRLSGSAIRALQGIPDLVSLSIAHNPQVGAAMQEFVASWSLKELDASGTGLCQVPAALAQSVRTLKLSHNWLQSINCGDLDSYPLLQYLDLSYSHVAQLEDDALGRLELLELLFLDHNSLMHVPNSLPTSLEHLFLHHNSIMELQPQAFAGLKNLKTLDLSNNRLMFLPALPLPQLLTLNLQSAGIESVSQAIVHTLPQLRDLLLEDNPVRCSDLLGIAEWASPCRSVDLGRTVGRIDLKRRYVQLANFYESFSPACGGVANELATGDEEAVQQLAKSMPPTCGIAATTTMPATMPKVHKSKAAATAATATTAATQPNAMQSSGNNIALLTTKTLGPAETTSLAQLQSQQMPGMPTEITTTTTTAAATATTIATATAIGVPSLQRAAKRTSILASSSAPAPATTTTTTTAAAEGAPARLAQPTNISNVAAVPQTILALISSDKANKQKLAKSVLKETAATTIATTATTTATAATTTIIAQEAKPMHKHATLQLHIKDRHLIGTPLLMHKGDNLLIDAEQLLLPGTATVADAETLAASQRQEATDKRQAEAIKGDTKATAAHAEQQQQLELEQQLEHAKLKKKQKPSLSIKKMTYSTKHAATTTTTTTEATTATSTRPQHQHSSVNTPNAFKQELSTFAQLKAFVELKTEASKSAQLLATRLHPQQSLNGSHPGLMLLLACILVIVLLAGLAHVYRCELPWQRGPRAGHQRPHQQRQLNENDDVHSFLHYQGSGQTDPARLSAWHHSTRREAPYSSPLHNLQARELQREQQKLQFYSASLADSSASGSGSGSGSGCSSGSSRSSLHSPSNEDSYYIEMAPSSPMAAAGGMPHLPMELLGNSNRSSSSSLHRAAPQLGSGQTSTSTSASTLRSMSSKLMAPSTRRLGIW</sequence>
<dbReference type="AlphaFoldDB" id="A0A484BK19"/>
<dbReference type="PANTHER" id="PTHR24366:SF96">
    <property type="entry name" value="LEUCINE RICH REPEAT CONTAINING 53"/>
    <property type="match status" value="1"/>
</dbReference>
<feature type="region of interest" description="Disordered" evidence="3">
    <location>
        <begin position="955"/>
        <end position="983"/>
    </location>
</feature>
<dbReference type="OMA" id="LMHKGDN"/>
<comment type="caution">
    <text evidence="6">The sequence shown here is derived from an EMBL/GenBank/DDBJ whole genome shotgun (WGS) entry which is preliminary data.</text>
</comment>
<dbReference type="STRING" id="7232.A0A484BK19"/>
<gene>
    <name evidence="6" type="ORF">AWZ03_005135</name>
</gene>
<feature type="chain" id="PRO_5019834752" description="LRRCT domain-containing protein" evidence="5">
    <location>
        <begin position="19"/>
        <end position="1115"/>
    </location>
</feature>
<keyword evidence="4" id="KW-1133">Transmembrane helix</keyword>
<feature type="compositionally biased region" description="Polar residues" evidence="3">
    <location>
        <begin position="844"/>
        <end position="853"/>
    </location>
</feature>
<evidence type="ECO:0000256" key="4">
    <source>
        <dbReference type="SAM" id="Phobius"/>
    </source>
</evidence>
<keyword evidence="4" id="KW-0472">Membrane</keyword>
<feature type="compositionally biased region" description="Low complexity" evidence="3">
    <location>
        <begin position="827"/>
        <end position="843"/>
    </location>
</feature>
<feature type="signal peptide" evidence="5">
    <location>
        <begin position="1"/>
        <end position="18"/>
    </location>
</feature>
<dbReference type="Pfam" id="PF13855">
    <property type="entry name" value="LRR_8"/>
    <property type="match status" value="2"/>
</dbReference>
<dbReference type="PANTHER" id="PTHR24366">
    <property type="entry name" value="IG(IMMUNOGLOBULIN) AND LRR(LEUCINE RICH REPEAT) DOMAINS"/>
    <property type="match status" value="1"/>
</dbReference>
<evidence type="ECO:0000313" key="6">
    <source>
        <dbReference type="EMBL" id="TDG48390.1"/>
    </source>
</evidence>
<dbReference type="Gene3D" id="3.80.10.10">
    <property type="entry name" value="Ribonuclease Inhibitor"/>
    <property type="match status" value="3"/>
</dbReference>
<feature type="compositionally biased region" description="Low complexity" evidence="3">
    <location>
        <begin position="1024"/>
        <end position="1035"/>
    </location>
</feature>
<dbReference type="PRINTS" id="PR00019">
    <property type="entry name" value="LEURICHRPT"/>
</dbReference>
<dbReference type="OrthoDB" id="28057at2759"/>
<dbReference type="SUPFAM" id="SSF52058">
    <property type="entry name" value="L domain-like"/>
    <property type="match status" value="1"/>
</dbReference>
<evidence type="ECO:0008006" key="8">
    <source>
        <dbReference type="Google" id="ProtNLM"/>
    </source>
</evidence>
<dbReference type="SMART" id="SM00369">
    <property type="entry name" value="LRR_TYP"/>
    <property type="match status" value="9"/>
</dbReference>
<dbReference type="SMART" id="SM00364">
    <property type="entry name" value="LRR_BAC"/>
    <property type="match status" value="3"/>
</dbReference>
<dbReference type="InterPro" id="IPR032675">
    <property type="entry name" value="LRR_dom_sf"/>
</dbReference>
<feature type="compositionally biased region" description="Low complexity" evidence="3">
    <location>
        <begin position="622"/>
        <end position="642"/>
    </location>
</feature>
<evidence type="ECO:0000256" key="1">
    <source>
        <dbReference type="ARBA" id="ARBA00022614"/>
    </source>
</evidence>
<name>A0A484BK19_DRONA</name>
<protein>
    <recommendedName>
        <fullName evidence="8">LRRCT domain-containing protein</fullName>
    </recommendedName>
</protein>
<dbReference type="InterPro" id="IPR001611">
    <property type="entry name" value="Leu-rich_rpt"/>
</dbReference>
<reference evidence="6 7" key="1">
    <citation type="journal article" date="2019" name="J. Hered.">
        <title>An Improved Genome Assembly for Drosophila navojoa, the Basal Species in the mojavensis Cluster.</title>
        <authorList>
            <person name="Vanderlinde T."/>
            <person name="Dupim E.G."/>
            <person name="Nazario-Yepiz N.O."/>
            <person name="Carvalho A.B."/>
        </authorList>
    </citation>
    <scope>NUCLEOTIDE SEQUENCE [LARGE SCALE GENOMIC DNA]</scope>
    <source>
        <strain evidence="6">Navoj_Jal97</strain>
        <tissue evidence="6">Whole organism</tissue>
    </source>
</reference>
<feature type="region of interest" description="Disordered" evidence="3">
    <location>
        <begin position="767"/>
        <end position="789"/>
    </location>
</feature>
<proteinExistence type="predicted"/>
<evidence type="ECO:0000256" key="3">
    <source>
        <dbReference type="SAM" id="MobiDB-lite"/>
    </source>
</evidence>
<dbReference type="FunFam" id="3.80.10.10:FF:001361">
    <property type="entry name" value="2mit, isoform A"/>
    <property type="match status" value="1"/>
</dbReference>
<dbReference type="PROSITE" id="PS51450">
    <property type="entry name" value="LRR"/>
    <property type="match status" value="4"/>
</dbReference>
<dbReference type="Proteomes" id="UP000295192">
    <property type="component" value="Unassembled WGS sequence"/>
</dbReference>
<evidence type="ECO:0000256" key="2">
    <source>
        <dbReference type="ARBA" id="ARBA00022737"/>
    </source>
</evidence>
<feature type="region of interest" description="Disordered" evidence="3">
    <location>
        <begin position="619"/>
        <end position="642"/>
    </location>
</feature>
<dbReference type="EMBL" id="LSRL02000033">
    <property type="protein sequence ID" value="TDG48390.1"/>
    <property type="molecule type" value="Genomic_DNA"/>
</dbReference>
<accession>A0A484BK19</accession>
<feature type="compositionally biased region" description="Basic and acidic residues" evidence="3">
    <location>
        <begin position="769"/>
        <end position="783"/>
    </location>
</feature>
<keyword evidence="1" id="KW-0433">Leucine-rich repeat</keyword>
<feature type="compositionally biased region" description="Low complexity" evidence="3">
    <location>
        <begin position="1085"/>
        <end position="1102"/>
    </location>
</feature>
<evidence type="ECO:0000313" key="7">
    <source>
        <dbReference type="Proteomes" id="UP000295192"/>
    </source>
</evidence>
<evidence type="ECO:0000256" key="5">
    <source>
        <dbReference type="SAM" id="SignalP"/>
    </source>
</evidence>
<feature type="region of interest" description="Disordered" evidence="3">
    <location>
        <begin position="806"/>
        <end position="853"/>
    </location>
</feature>
<keyword evidence="2" id="KW-0677">Repeat</keyword>
<keyword evidence="7" id="KW-1185">Reference proteome</keyword>
<feature type="transmembrane region" description="Helical" evidence="4">
    <location>
        <begin position="901"/>
        <end position="922"/>
    </location>
</feature>
<keyword evidence="5" id="KW-0732">Signal</keyword>